<organism evidence="9 10">
    <name type="scientific">Candidatus Kaiserbacteria bacterium GW2011_GWC2_49_12</name>
    <dbReference type="NCBI Taxonomy" id="1618675"/>
    <lineage>
        <taxon>Bacteria</taxon>
        <taxon>Candidatus Kaiseribacteriota</taxon>
    </lineage>
</organism>
<protein>
    <recommendedName>
        <fullName evidence="11">Permease</fullName>
    </recommendedName>
</protein>
<dbReference type="InterPro" id="IPR002549">
    <property type="entry name" value="AI-2E-like"/>
</dbReference>
<feature type="transmembrane region" description="Helical" evidence="8">
    <location>
        <begin position="42"/>
        <end position="62"/>
    </location>
</feature>
<evidence type="ECO:0000256" key="8">
    <source>
        <dbReference type="SAM" id="Phobius"/>
    </source>
</evidence>
<keyword evidence="5 8" id="KW-0812">Transmembrane</keyword>
<feature type="transmembrane region" description="Helical" evidence="8">
    <location>
        <begin position="156"/>
        <end position="182"/>
    </location>
</feature>
<gene>
    <name evidence="9" type="ORF">UY39_C0007G0008</name>
</gene>
<dbReference type="Proteomes" id="UP000034589">
    <property type="component" value="Unassembled WGS sequence"/>
</dbReference>
<feature type="transmembrane region" description="Helical" evidence="8">
    <location>
        <begin position="74"/>
        <end position="92"/>
    </location>
</feature>
<sequence length="362" mass="38933">MGCYDTVMKNGPVAISITGGTVVMAVLILVAAWLIFELRDLVLVLLTAIVLASAIEPAVTALGRHKVPRVPAILLVYFLLFGSFFGIFYFFVPTLFGELTTLISSLPAYLDTFNQWGAFDDYARIFGVQNVPAISTSSLMESMREFLGAAGMFGNAFSAVANIFGGILSFILIVVFSFYFTVIRNGIDDFLSVITPHKYQKYILDLGDRSRNKIGLWMQGQLLLAVIVGVLVFLGLTILGVKHALLLAVVAAMFEIIPVFGPILAAVPAVALSFLDGGLTLGLLVIALYVIVQQFESHLIHPLVVTRVVGVPPLLVILSIIVGAQLAGFLGILLSVPIAATIQELVKDVKTGRFLAINSGDE</sequence>
<keyword evidence="4" id="KW-1003">Cell membrane</keyword>
<reference evidence="9 10" key="1">
    <citation type="journal article" date="2015" name="Nature">
        <title>rRNA introns, odd ribosomes, and small enigmatic genomes across a large radiation of phyla.</title>
        <authorList>
            <person name="Brown C.T."/>
            <person name="Hug L.A."/>
            <person name="Thomas B.C."/>
            <person name="Sharon I."/>
            <person name="Castelle C.J."/>
            <person name="Singh A."/>
            <person name="Wilkins M.J."/>
            <person name="Williams K.H."/>
            <person name="Banfield J.F."/>
        </authorList>
    </citation>
    <scope>NUCLEOTIDE SEQUENCE [LARGE SCALE GENOMIC DNA]</scope>
</reference>
<accession>A0A0G1VMV4</accession>
<dbReference type="GO" id="GO:0005886">
    <property type="term" value="C:plasma membrane"/>
    <property type="evidence" value="ECO:0007669"/>
    <property type="project" value="UniProtKB-SubCell"/>
</dbReference>
<feature type="transmembrane region" description="Helical" evidence="8">
    <location>
        <begin position="216"/>
        <end position="239"/>
    </location>
</feature>
<evidence type="ECO:0000256" key="1">
    <source>
        <dbReference type="ARBA" id="ARBA00004651"/>
    </source>
</evidence>
<feature type="transmembrane region" description="Helical" evidence="8">
    <location>
        <begin position="245"/>
        <end position="267"/>
    </location>
</feature>
<dbReference type="GO" id="GO:0055085">
    <property type="term" value="P:transmembrane transport"/>
    <property type="evidence" value="ECO:0007669"/>
    <property type="project" value="TreeGrafter"/>
</dbReference>
<dbReference type="AlphaFoldDB" id="A0A0G1VMV4"/>
<evidence type="ECO:0000256" key="2">
    <source>
        <dbReference type="ARBA" id="ARBA00009773"/>
    </source>
</evidence>
<dbReference type="Pfam" id="PF01594">
    <property type="entry name" value="AI-2E_transport"/>
    <property type="match status" value="1"/>
</dbReference>
<evidence type="ECO:0000256" key="7">
    <source>
        <dbReference type="ARBA" id="ARBA00023136"/>
    </source>
</evidence>
<evidence type="ECO:0000313" key="9">
    <source>
        <dbReference type="EMBL" id="KKW07798.1"/>
    </source>
</evidence>
<evidence type="ECO:0000256" key="6">
    <source>
        <dbReference type="ARBA" id="ARBA00022989"/>
    </source>
</evidence>
<keyword evidence="7 8" id="KW-0472">Membrane</keyword>
<evidence type="ECO:0000256" key="4">
    <source>
        <dbReference type="ARBA" id="ARBA00022475"/>
    </source>
</evidence>
<feature type="transmembrane region" description="Helical" evidence="8">
    <location>
        <begin position="315"/>
        <end position="340"/>
    </location>
</feature>
<feature type="transmembrane region" description="Helical" evidence="8">
    <location>
        <begin position="12"/>
        <end position="36"/>
    </location>
</feature>
<evidence type="ECO:0008006" key="11">
    <source>
        <dbReference type="Google" id="ProtNLM"/>
    </source>
</evidence>
<comment type="caution">
    <text evidence="9">The sequence shown here is derived from an EMBL/GenBank/DDBJ whole genome shotgun (WGS) entry which is preliminary data.</text>
</comment>
<keyword evidence="6 8" id="KW-1133">Transmembrane helix</keyword>
<dbReference type="EMBL" id="LCPV01000007">
    <property type="protein sequence ID" value="KKW07798.1"/>
    <property type="molecule type" value="Genomic_DNA"/>
</dbReference>
<feature type="transmembrane region" description="Helical" evidence="8">
    <location>
        <begin position="274"/>
        <end position="295"/>
    </location>
</feature>
<keyword evidence="3" id="KW-0813">Transport</keyword>
<evidence type="ECO:0000256" key="3">
    <source>
        <dbReference type="ARBA" id="ARBA00022448"/>
    </source>
</evidence>
<dbReference type="PANTHER" id="PTHR21716:SF53">
    <property type="entry name" value="PERMEASE PERM-RELATED"/>
    <property type="match status" value="1"/>
</dbReference>
<comment type="similarity">
    <text evidence="2">Belongs to the autoinducer-2 exporter (AI-2E) (TC 2.A.86) family.</text>
</comment>
<comment type="subcellular location">
    <subcellularLocation>
        <location evidence="1">Cell membrane</location>
        <topology evidence="1">Multi-pass membrane protein</topology>
    </subcellularLocation>
</comment>
<proteinExistence type="inferred from homology"/>
<name>A0A0G1VMV4_9BACT</name>
<evidence type="ECO:0000313" key="10">
    <source>
        <dbReference type="Proteomes" id="UP000034589"/>
    </source>
</evidence>
<dbReference type="PATRIC" id="fig|1618675.3.peg.119"/>
<evidence type="ECO:0000256" key="5">
    <source>
        <dbReference type="ARBA" id="ARBA00022692"/>
    </source>
</evidence>
<dbReference type="PANTHER" id="PTHR21716">
    <property type="entry name" value="TRANSMEMBRANE PROTEIN"/>
    <property type="match status" value="1"/>
</dbReference>